<proteinExistence type="predicted"/>
<feature type="signal peptide" evidence="3">
    <location>
        <begin position="1"/>
        <end position="23"/>
    </location>
</feature>
<protein>
    <submittedName>
        <fullName evidence="4">13815_t:CDS:1</fullName>
    </submittedName>
</protein>
<comment type="caution">
    <text evidence="4">The sequence shown here is derived from an EMBL/GenBank/DDBJ whole genome shotgun (WGS) entry which is preliminary data.</text>
</comment>
<dbReference type="Gene3D" id="2.120.10.80">
    <property type="entry name" value="Kelch-type beta propeller"/>
    <property type="match status" value="1"/>
</dbReference>
<evidence type="ECO:0000256" key="1">
    <source>
        <dbReference type="ARBA" id="ARBA00022441"/>
    </source>
</evidence>
<name>A0A9N9NL99_9GLOM</name>
<dbReference type="EMBL" id="CAJVPZ010031615">
    <property type="protein sequence ID" value="CAG8739751.1"/>
    <property type="molecule type" value="Genomic_DNA"/>
</dbReference>
<dbReference type="InterPro" id="IPR015915">
    <property type="entry name" value="Kelch-typ_b-propeller"/>
</dbReference>
<evidence type="ECO:0000313" key="4">
    <source>
        <dbReference type="EMBL" id="CAG8739751.1"/>
    </source>
</evidence>
<gene>
    <name evidence="4" type="ORF">RFULGI_LOCUS12768</name>
</gene>
<dbReference type="AlphaFoldDB" id="A0A9N9NL99"/>
<sequence length="227" mass="25155">MNYMLILIYVVIFVCDRYKGVNSFVPEGRAEHNAILVEKRLYFHGGWLVNPPDSRYPNNVLFFLDVSIPFTISNKSLMPWTDLSSITGAINRTGASACVDMLKASIFFIGGDYSVNAITVFNTTLQQWSIPSISGQIPLPGNLKYVPCISLENKIYIYGGNTSLSAMNQLDTLNLSWSILSYSISSSKTQGYSATLLNDSILYIGGTNKLQSQGWDCPSKTSNLMKE</sequence>
<evidence type="ECO:0000313" key="5">
    <source>
        <dbReference type="Proteomes" id="UP000789396"/>
    </source>
</evidence>
<keyword evidence="1" id="KW-0880">Kelch repeat</keyword>
<dbReference type="OrthoDB" id="432528at2759"/>
<dbReference type="PANTHER" id="PTHR46228">
    <property type="entry name" value="KELCH DOMAIN-CONTAINING PROTEIN"/>
    <property type="match status" value="1"/>
</dbReference>
<dbReference type="PANTHER" id="PTHR46228:SF2">
    <property type="entry name" value="KELCH REPEAT PROTEIN (AFU_ORTHOLOGUE AFUA_4G14350)"/>
    <property type="match status" value="1"/>
</dbReference>
<feature type="non-terminal residue" evidence="4">
    <location>
        <position position="227"/>
    </location>
</feature>
<feature type="chain" id="PRO_5040288336" evidence="3">
    <location>
        <begin position="24"/>
        <end position="227"/>
    </location>
</feature>
<accession>A0A9N9NL99</accession>
<reference evidence="4" key="1">
    <citation type="submission" date="2021-06" db="EMBL/GenBank/DDBJ databases">
        <authorList>
            <person name="Kallberg Y."/>
            <person name="Tangrot J."/>
            <person name="Rosling A."/>
        </authorList>
    </citation>
    <scope>NUCLEOTIDE SEQUENCE</scope>
    <source>
        <strain evidence="4">IN212</strain>
    </source>
</reference>
<keyword evidence="2" id="KW-0677">Repeat</keyword>
<keyword evidence="5" id="KW-1185">Reference proteome</keyword>
<evidence type="ECO:0000256" key="3">
    <source>
        <dbReference type="SAM" id="SignalP"/>
    </source>
</evidence>
<keyword evidence="3" id="KW-0732">Signal</keyword>
<dbReference type="SUPFAM" id="SSF117281">
    <property type="entry name" value="Kelch motif"/>
    <property type="match status" value="1"/>
</dbReference>
<dbReference type="Pfam" id="PF24681">
    <property type="entry name" value="Kelch_KLHDC2_KLHL20_DRC7"/>
    <property type="match status" value="1"/>
</dbReference>
<dbReference type="Proteomes" id="UP000789396">
    <property type="component" value="Unassembled WGS sequence"/>
</dbReference>
<organism evidence="4 5">
    <name type="scientific">Racocetra fulgida</name>
    <dbReference type="NCBI Taxonomy" id="60492"/>
    <lineage>
        <taxon>Eukaryota</taxon>
        <taxon>Fungi</taxon>
        <taxon>Fungi incertae sedis</taxon>
        <taxon>Mucoromycota</taxon>
        <taxon>Glomeromycotina</taxon>
        <taxon>Glomeromycetes</taxon>
        <taxon>Diversisporales</taxon>
        <taxon>Gigasporaceae</taxon>
        <taxon>Racocetra</taxon>
    </lineage>
</organism>
<evidence type="ECO:0000256" key="2">
    <source>
        <dbReference type="ARBA" id="ARBA00022737"/>
    </source>
</evidence>